<feature type="DNA-binding region" description="H-T-H motif" evidence="2">
    <location>
        <begin position="35"/>
        <end position="54"/>
    </location>
</feature>
<dbReference type="RefSeq" id="WP_004627438.1">
    <property type="nucleotide sequence ID" value="NZ_AORV01000045.1"/>
</dbReference>
<dbReference type="PANTHER" id="PTHR43479">
    <property type="entry name" value="ACREF/ENVCD OPERON REPRESSOR-RELATED"/>
    <property type="match status" value="1"/>
</dbReference>
<evidence type="ECO:0000256" key="2">
    <source>
        <dbReference type="PROSITE-ProRule" id="PRU00335"/>
    </source>
</evidence>
<dbReference type="GO" id="GO:0003677">
    <property type="term" value="F:DNA binding"/>
    <property type="evidence" value="ECO:0007669"/>
    <property type="project" value="UniProtKB-UniRule"/>
</dbReference>
<dbReference type="eggNOG" id="COG1309">
    <property type="taxonomic scope" value="Bacteria"/>
</dbReference>
<dbReference type="EMBL" id="AORV01000045">
    <property type="protein sequence ID" value="EMS70937.1"/>
    <property type="molecule type" value="Genomic_DNA"/>
</dbReference>
<sequence>MGCKNKGNTKAQQSQKWMEESLFQLMRAKPYEEISIQNITDTAQLSRRTFYRNYEKKDEILLDYFRRICKEYEKNLRSARDLSFPNIANIFFSTMQGHLDFLFLVNQHHIMELFIKEMDAFLLPLHLELRGPSVGYDIELARIALTFSIGGFGRILTLWLNEGAEKTPDELAKLMEKAIRLLI</sequence>
<organism evidence="4 5">
    <name type="scientific">Ruminiclostridium cellobioparum subsp. termitidis CT1112</name>
    <dbReference type="NCBI Taxonomy" id="1195236"/>
    <lineage>
        <taxon>Bacteria</taxon>
        <taxon>Bacillati</taxon>
        <taxon>Bacillota</taxon>
        <taxon>Clostridia</taxon>
        <taxon>Eubacteriales</taxon>
        <taxon>Oscillospiraceae</taxon>
        <taxon>Ruminiclostridium</taxon>
    </lineage>
</organism>
<evidence type="ECO:0000256" key="1">
    <source>
        <dbReference type="ARBA" id="ARBA00023125"/>
    </source>
</evidence>
<dbReference type="InterPro" id="IPR050624">
    <property type="entry name" value="HTH-type_Tx_Regulator"/>
</dbReference>
<evidence type="ECO:0000313" key="5">
    <source>
        <dbReference type="Proteomes" id="UP000014155"/>
    </source>
</evidence>
<keyword evidence="1 2" id="KW-0238">DNA-binding</keyword>
<dbReference type="InterPro" id="IPR001647">
    <property type="entry name" value="HTH_TetR"/>
</dbReference>
<keyword evidence="5" id="KW-1185">Reference proteome</keyword>
<evidence type="ECO:0000313" key="4">
    <source>
        <dbReference type="EMBL" id="EMS70937.1"/>
    </source>
</evidence>
<dbReference type="PROSITE" id="PS50977">
    <property type="entry name" value="HTH_TETR_2"/>
    <property type="match status" value="1"/>
</dbReference>
<evidence type="ECO:0000259" key="3">
    <source>
        <dbReference type="PROSITE" id="PS50977"/>
    </source>
</evidence>
<dbReference type="Gene3D" id="1.10.357.10">
    <property type="entry name" value="Tetracycline Repressor, domain 2"/>
    <property type="match status" value="1"/>
</dbReference>
<dbReference type="STRING" id="1195236.CTER_3307"/>
<dbReference type="PATRIC" id="fig|1195236.3.peg.3531"/>
<accession>S0FHK2</accession>
<comment type="caution">
    <text evidence="4">The sequence shown here is derived from an EMBL/GenBank/DDBJ whole genome shotgun (WGS) entry which is preliminary data.</text>
</comment>
<reference evidence="4 5" key="1">
    <citation type="journal article" date="2013" name="Genome Announc.">
        <title>Draft Genome Sequence of the Cellulolytic, Mesophilic, Anaerobic Bacterium Clostridium termitidis Strain CT1112 (DSM 5398).</title>
        <authorList>
            <person name="Lal S."/>
            <person name="Ramachandran U."/>
            <person name="Zhang X."/>
            <person name="Munir R."/>
            <person name="Sparling R."/>
            <person name="Levin D.B."/>
        </authorList>
    </citation>
    <scope>NUCLEOTIDE SEQUENCE [LARGE SCALE GENOMIC DNA]</scope>
    <source>
        <strain evidence="4 5">CT1112</strain>
    </source>
</reference>
<feature type="domain" description="HTH tetR-type" evidence="3">
    <location>
        <begin position="12"/>
        <end position="72"/>
    </location>
</feature>
<gene>
    <name evidence="4" type="ORF">CTER_3307</name>
</gene>
<dbReference type="Proteomes" id="UP000014155">
    <property type="component" value="Unassembled WGS sequence"/>
</dbReference>
<dbReference type="AlphaFoldDB" id="S0FHK2"/>
<proteinExistence type="predicted"/>
<dbReference type="SUPFAM" id="SSF46689">
    <property type="entry name" value="Homeodomain-like"/>
    <property type="match status" value="1"/>
</dbReference>
<dbReference type="PANTHER" id="PTHR43479:SF11">
    <property type="entry name" value="ACREF_ENVCD OPERON REPRESSOR-RELATED"/>
    <property type="match status" value="1"/>
</dbReference>
<dbReference type="InterPro" id="IPR009057">
    <property type="entry name" value="Homeodomain-like_sf"/>
</dbReference>
<protein>
    <submittedName>
        <fullName evidence="4">AcrR family transcriptional regulator</fullName>
    </submittedName>
</protein>
<name>S0FHK2_RUMCE</name>